<gene>
    <name evidence="2" type="ORF">Mal4_49670</name>
</gene>
<dbReference type="InterPro" id="IPR007263">
    <property type="entry name" value="DCC1-like"/>
</dbReference>
<name>A0A517ZDU5_9PLAN</name>
<dbReference type="KEGG" id="mri:Mal4_49670"/>
<evidence type="ECO:0000256" key="1">
    <source>
        <dbReference type="SAM" id="Phobius"/>
    </source>
</evidence>
<sequence length="146" mass="16489">MSTTTSSPQPEMSAQSSGPLLFFDGVCGLCNSVVDFVLRHDSAGQFRFAPLQGETARQFLSAEEIEQLSTVVLQIGSRQYRKSAAVVRILWCLGGVWKIPGTMLWLIPAPVRDVGYRIVARWRYRLFGRKETCRMPTPEQRDRILP</sequence>
<proteinExistence type="predicted"/>
<keyword evidence="1" id="KW-0472">Membrane</keyword>
<reference evidence="2 3" key="1">
    <citation type="submission" date="2019-02" db="EMBL/GenBank/DDBJ databases">
        <title>Deep-cultivation of Planctomycetes and their phenomic and genomic characterization uncovers novel biology.</title>
        <authorList>
            <person name="Wiegand S."/>
            <person name="Jogler M."/>
            <person name="Boedeker C."/>
            <person name="Pinto D."/>
            <person name="Vollmers J."/>
            <person name="Rivas-Marin E."/>
            <person name="Kohn T."/>
            <person name="Peeters S.H."/>
            <person name="Heuer A."/>
            <person name="Rast P."/>
            <person name="Oberbeckmann S."/>
            <person name="Bunk B."/>
            <person name="Jeske O."/>
            <person name="Meyerdierks A."/>
            <person name="Storesund J.E."/>
            <person name="Kallscheuer N."/>
            <person name="Luecker S."/>
            <person name="Lage O.M."/>
            <person name="Pohl T."/>
            <person name="Merkel B.J."/>
            <person name="Hornburger P."/>
            <person name="Mueller R.-W."/>
            <person name="Bruemmer F."/>
            <person name="Labrenz M."/>
            <person name="Spormann A.M."/>
            <person name="Op den Camp H."/>
            <person name="Overmann J."/>
            <person name="Amann R."/>
            <person name="Jetten M.S.M."/>
            <person name="Mascher T."/>
            <person name="Medema M.H."/>
            <person name="Devos D.P."/>
            <person name="Kaster A.-K."/>
            <person name="Ovreas L."/>
            <person name="Rohde M."/>
            <person name="Galperin M.Y."/>
            <person name="Jogler C."/>
        </authorList>
    </citation>
    <scope>NUCLEOTIDE SEQUENCE [LARGE SCALE GENOMIC DNA]</scope>
    <source>
        <strain evidence="2 3">Mal4</strain>
    </source>
</reference>
<dbReference type="Pfam" id="PF04134">
    <property type="entry name" value="DCC1-like"/>
    <property type="match status" value="1"/>
</dbReference>
<dbReference type="PANTHER" id="PTHR33639:SF2">
    <property type="entry name" value="DUF393 DOMAIN-CONTAINING PROTEIN"/>
    <property type="match status" value="1"/>
</dbReference>
<dbReference type="GO" id="GO:0015035">
    <property type="term" value="F:protein-disulfide reductase activity"/>
    <property type="evidence" value="ECO:0007669"/>
    <property type="project" value="InterPro"/>
</dbReference>
<feature type="transmembrane region" description="Helical" evidence="1">
    <location>
        <begin position="85"/>
        <end position="107"/>
    </location>
</feature>
<keyword evidence="1" id="KW-1133">Transmembrane helix</keyword>
<evidence type="ECO:0000313" key="2">
    <source>
        <dbReference type="EMBL" id="QDU40609.1"/>
    </source>
</evidence>
<dbReference type="AlphaFoldDB" id="A0A517ZDU5"/>
<organism evidence="2 3">
    <name type="scientific">Maioricimonas rarisocia</name>
    <dbReference type="NCBI Taxonomy" id="2528026"/>
    <lineage>
        <taxon>Bacteria</taxon>
        <taxon>Pseudomonadati</taxon>
        <taxon>Planctomycetota</taxon>
        <taxon>Planctomycetia</taxon>
        <taxon>Planctomycetales</taxon>
        <taxon>Planctomycetaceae</taxon>
        <taxon>Maioricimonas</taxon>
    </lineage>
</organism>
<protein>
    <recommendedName>
        <fullName evidence="4">Thiol-disulfide oxidoreductase DCC</fullName>
    </recommendedName>
</protein>
<dbReference type="InterPro" id="IPR052927">
    <property type="entry name" value="DCC_oxidoreductase"/>
</dbReference>
<dbReference type="OrthoDB" id="9785438at2"/>
<dbReference type="PANTHER" id="PTHR33639">
    <property type="entry name" value="THIOL-DISULFIDE OXIDOREDUCTASE DCC"/>
    <property type="match status" value="1"/>
</dbReference>
<evidence type="ECO:0000313" key="3">
    <source>
        <dbReference type="Proteomes" id="UP000320496"/>
    </source>
</evidence>
<evidence type="ECO:0008006" key="4">
    <source>
        <dbReference type="Google" id="ProtNLM"/>
    </source>
</evidence>
<keyword evidence="1" id="KW-0812">Transmembrane</keyword>
<dbReference type="EMBL" id="CP036275">
    <property type="protein sequence ID" value="QDU40609.1"/>
    <property type="molecule type" value="Genomic_DNA"/>
</dbReference>
<accession>A0A517ZDU5</accession>
<dbReference type="Proteomes" id="UP000320496">
    <property type="component" value="Chromosome"/>
</dbReference>
<keyword evidence="3" id="KW-1185">Reference proteome</keyword>
<dbReference type="RefSeq" id="WP_145371885.1">
    <property type="nucleotide sequence ID" value="NZ_CP036275.1"/>
</dbReference>